<dbReference type="RefSeq" id="WP_252663152.1">
    <property type="nucleotide sequence ID" value="NZ_CP098611.1"/>
</dbReference>
<accession>A0ABY5ARZ7</accession>
<name>A0ABY5ARZ7_9CYAN</name>
<dbReference type="Proteomes" id="UP001056708">
    <property type="component" value="Chromosome"/>
</dbReference>
<dbReference type="SUPFAM" id="SSF56784">
    <property type="entry name" value="HAD-like"/>
    <property type="match status" value="1"/>
</dbReference>
<dbReference type="InterPro" id="IPR050849">
    <property type="entry name" value="HAD-like_hydrolase_phosphatase"/>
</dbReference>
<evidence type="ECO:0000313" key="2">
    <source>
        <dbReference type="Proteomes" id="UP001056708"/>
    </source>
</evidence>
<proteinExistence type="predicted"/>
<dbReference type="InterPro" id="IPR036412">
    <property type="entry name" value="HAD-like_sf"/>
</dbReference>
<reference evidence="1" key="1">
    <citation type="submission" date="2022-06" db="EMBL/GenBank/DDBJ databases">
        <title>Genome sequence of Phormidium yuhuli AB48 isolated from an industrial photobioreactor environment.</title>
        <authorList>
            <person name="Qiu Y."/>
            <person name="Noonan A.J.C."/>
            <person name="Dofher K."/>
            <person name="Koch M."/>
            <person name="Kieft B."/>
            <person name="Lin X."/>
            <person name="Ziels R.M."/>
            <person name="Hallam S.J."/>
        </authorList>
    </citation>
    <scope>NUCLEOTIDE SEQUENCE</scope>
    <source>
        <strain evidence="1">AB48</strain>
    </source>
</reference>
<dbReference type="PANTHER" id="PTHR28181:SF2">
    <property type="entry name" value="PHOSPHORIC MONOESTER HYDROLASE"/>
    <property type="match status" value="1"/>
</dbReference>
<keyword evidence="2" id="KW-1185">Reference proteome</keyword>
<gene>
    <name evidence="1" type="ORF">NEA10_20235</name>
</gene>
<dbReference type="Gene3D" id="3.40.50.1000">
    <property type="entry name" value="HAD superfamily/HAD-like"/>
    <property type="match status" value="1"/>
</dbReference>
<dbReference type="Pfam" id="PF12710">
    <property type="entry name" value="HAD"/>
    <property type="match status" value="1"/>
</dbReference>
<organism evidence="1 2">
    <name type="scientific">Phormidium yuhuli AB48</name>
    <dbReference type="NCBI Taxonomy" id="2940671"/>
    <lineage>
        <taxon>Bacteria</taxon>
        <taxon>Bacillati</taxon>
        <taxon>Cyanobacteriota</taxon>
        <taxon>Cyanophyceae</taxon>
        <taxon>Oscillatoriophycideae</taxon>
        <taxon>Oscillatoriales</taxon>
        <taxon>Oscillatoriaceae</taxon>
        <taxon>Phormidium</taxon>
        <taxon>Phormidium yuhuli</taxon>
    </lineage>
</organism>
<dbReference type="PANTHER" id="PTHR28181">
    <property type="entry name" value="UPF0655 PROTEIN YCR015C"/>
    <property type="match status" value="1"/>
</dbReference>
<protein>
    <submittedName>
        <fullName evidence="1">HAD-IB family phosphatase</fullName>
    </submittedName>
</protein>
<dbReference type="InterPro" id="IPR023214">
    <property type="entry name" value="HAD_sf"/>
</dbReference>
<dbReference type="NCBIfam" id="TIGR01488">
    <property type="entry name" value="HAD-SF-IB"/>
    <property type="match status" value="1"/>
</dbReference>
<sequence>MSPIIFCDFDGTITLEDTFVSTVERFAPDVASRVLPQIYDLRLSLQEGVHQMLEAIPSACYPELLNLAATYEIRPGFVELLDFLDECNVPLVVVSGGIEAIVEGVLGELSQRVQGIHAVKLDTQGTYCSPYSEFEGEGEMLNKLAVIQHYGEPDWILIGDSVTDLKAALAAPRVFARDRLCQYLAKCGVPYEPFETFIQVRDRLSQVWKES</sequence>
<dbReference type="EMBL" id="CP098611">
    <property type="protein sequence ID" value="USR91121.1"/>
    <property type="molecule type" value="Genomic_DNA"/>
</dbReference>
<evidence type="ECO:0000313" key="1">
    <source>
        <dbReference type="EMBL" id="USR91121.1"/>
    </source>
</evidence>
<dbReference type="Gene3D" id="3.90.1470.20">
    <property type="match status" value="1"/>
</dbReference>